<reference evidence="3" key="1">
    <citation type="submission" date="2016-08" db="EMBL/GenBank/DDBJ databases">
        <authorList>
            <person name="Seilhamer J.J."/>
        </authorList>
    </citation>
    <scope>NUCLEOTIDE SEQUENCE</scope>
    <source>
        <strain evidence="3">86</strain>
    </source>
</reference>
<organism evidence="3">
    <name type="scientific">uncultured Sporomusa sp</name>
    <dbReference type="NCBI Taxonomy" id="307249"/>
    <lineage>
        <taxon>Bacteria</taxon>
        <taxon>Bacillati</taxon>
        <taxon>Bacillota</taxon>
        <taxon>Negativicutes</taxon>
        <taxon>Selenomonadales</taxon>
        <taxon>Sporomusaceae</taxon>
        <taxon>Sporomusa</taxon>
        <taxon>environmental samples</taxon>
    </lineage>
</organism>
<evidence type="ECO:0000256" key="1">
    <source>
        <dbReference type="SAM" id="MobiDB-lite"/>
    </source>
</evidence>
<keyword evidence="2" id="KW-1133">Transmembrane helix</keyword>
<evidence type="ECO:0000256" key="2">
    <source>
        <dbReference type="SAM" id="Phobius"/>
    </source>
</evidence>
<proteinExistence type="predicted"/>
<evidence type="ECO:0000313" key="3">
    <source>
        <dbReference type="EMBL" id="SCM80461.1"/>
    </source>
</evidence>
<accession>A0A212LSJ1</accession>
<feature type="transmembrane region" description="Helical" evidence="2">
    <location>
        <begin position="33"/>
        <end position="58"/>
    </location>
</feature>
<keyword evidence="2" id="KW-0472">Membrane</keyword>
<name>A0A212LSJ1_9FIRM</name>
<feature type="compositionally biased region" description="Pro residues" evidence="1">
    <location>
        <begin position="14"/>
        <end position="24"/>
    </location>
</feature>
<dbReference type="EMBL" id="FMJE01000003">
    <property type="protein sequence ID" value="SCM80461.1"/>
    <property type="molecule type" value="Genomic_DNA"/>
</dbReference>
<dbReference type="RefSeq" id="WP_288183858.1">
    <property type="nucleotide sequence ID" value="NZ_LT608335.1"/>
</dbReference>
<dbReference type="AlphaFoldDB" id="A0A212LSJ1"/>
<protein>
    <submittedName>
        <fullName evidence="3">Magnesium transporter MgtE family</fullName>
    </submittedName>
</protein>
<feature type="region of interest" description="Disordered" evidence="1">
    <location>
        <begin position="1"/>
        <end position="25"/>
    </location>
</feature>
<keyword evidence="2" id="KW-0812">Transmembrane</keyword>
<dbReference type="SUPFAM" id="SSF158791">
    <property type="entry name" value="MgtE N-terminal domain-like"/>
    <property type="match status" value="1"/>
</dbReference>
<sequence>MAEKPRTPAAKSKQPPPAAPPPVQQEPQSRFGLVFKILVVILSLCILTAIGFGAGVYFKLFDVEKITSDMNLSQYPVMERFLPKTNFEPVELEEDMAAPGSAAVPPVISNPAEQPAAPVPTPQMPNSNIITPEDLEKQAQLRQQEEAKRISKLARLYGGMKPDAAVTIMNELDDATVIAIFGKMEEDQVSKIMALFDSKRAARITEDMLRGQRQPPRL</sequence>
<gene>
    <name evidence="3" type="ORF">KL86SPO_30639</name>
</gene>